<dbReference type="HAMAP" id="MF_00839">
    <property type="entry name" value="HPF"/>
    <property type="match status" value="1"/>
</dbReference>
<reference evidence="6 8" key="2">
    <citation type="submission" date="2019-03" db="EMBL/GenBank/DDBJ databases">
        <title>Glutamicibacter sp. LJH19 genome.</title>
        <authorList>
            <person name="Sinai Borker S."/>
            <person name="Kumar R."/>
        </authorList>
    </citation>
    <scope>NUCLEOTIDE SEQUENCE [LARGE SCALE GENOMIC DNA]</scope>
    <source>
        <strain evidence="6 8">LJH19</strain>
    </source>
</reference>
<name>A0A2N7S365_9MICC</name>
<accession>A0A2N7S365</accession>
<dbReference type="AlphaFoldDB" id="A0A2N7S365"/>
<protein>
    <recommendedName>
        <fullName evidence="2">Ribosome hibernation promoting factor</fullName>
        <shortName evidence="2">HPF</shortName>
    </recommendedName>
</protein>
<evidence type="ECO:0000313" key="8">
    <source>
        <dbReference type="Proteomes" id="UP000297638"/>
    </source>
</evidence>
<dbReference type="GO" id="GO:0043024">
    <property type="term" value="F:ribosomal small subunit binding"/>
    <property type="evidence" value="ECO:0007669"/>
    <property type="project" value="TreeGrafter"/>
</dbReference>
<reference evidence="5 7" key="1">
    <citation type="journal article" date="2017" name="Elife">
        <title>Extensive horizontal gene transfer in cheese-associated bacteria.</title>
        <authorList>
            <person name="Bonham K.S."/>
            <person name="Wolfe B.E."/>
            <person name="Dutton R.J."/>
        </authorList>
    </citation>
    <scope>NUCLEOTIDE SEQUENCE [LARGE SCALE GENOMIC DNA]</scope>
    <source>
        <strain evidence="5 7">JB182</strain>
    </source>
</reference>
<evidence type="ECO:0000256" key="3">
    <source>
        <dbReference type="SAM" id="MobiDB-lite"/>
    </source>
</evidence>
<dbReference type="EMBL" id="SPDS01000001">
    <property type="protein sequence ID" value="TFH57756.1"/>
    <property type="molecule type" value="Genomic_DNA"/>
</dbReference>
<comment type="subcellular location">
    <subcellularLocation>
        <location evidence="2">Cytoplasm</location>
    </subcellularLocation>
</comment>
<organism evidence="5 7">
    <name type="scientific">Glutamicibacter arilaitensis</name>
    <dbReference type="NCBI Taxonomy" id="256701"/>
    <lineage>
        <taxon>Bacteria</taxon>
        <taxon>Bacillati</taxon>
        <taxon>Actinomycetota</taxon>
        <taxon>Actinomycetes</taxon>
        <taxon>Micrococcales</taxon>
        <taxon>Micrococcaceae</taxon>
        <taxon>Glutamicibacter</taxon>
    </lineage>
</organism>
<evidence type="ECO:0000313" key="5">
    <source>
        <dbReference type="EMBL" id="PMQ20553.1"/>
    </source>
</evidence>
<evidence type="ECO:0000259" key="4">
    <source>
        <dbReference type="Pfam" id="PF16321"/>
    </source>
</evidence>
<comment type="similarity">
    <text evidence="2">Belongs to the HPF/YfiA ribosome-associated protein family. Long HPF subfamily.</text>
</comment>
<dbReference type="InterPro" id="IPR003489">
    <property type="entry name" value="RHF/RaiA"/>
</dbReference>
<dbReference type="NCBIfam" id="TIGR00741">
    <property type="entry name" value="yfiA"/>
    <property type="match status" value="1"/>
</dbReference>
<dbReference type="Pfam" id="PF02482">
    <property type="entry name" value="Ribosomal_S30AE"/>
    <property type="match status" value="1"/>
</dbReference>
<keyword evidence="2" id="KW-0963">Cytoplasm</keyword>
<sequence>MEDTMELNYSGRNITISDRFREYVDEKITKVDQLATKVQRIDVKVLKEAHARDQSTALSVELTVVGRGPAIRAEARGADKFAAFDIAFAKLLERLRKARDKRKVHRGNHTPVAVHQATGSLPTASSGKSLVEETIEAQKAAEAAEAQENAEYSPVVIRRKSFPAEVMSVDDAVDRMELVGHPFYLFIDEATGEHAVVYGRTQYQYGVISLDPSLSSNEEATKETRGYRDKAMATEG</sequence>
<feature type="compositionally biased region" description="Basic and acidic residues" evidence="3">
    <location>
        <begin position="219"/>
        <end position="236"/>
    </location>
</feature>
<dbReference type="InterPro" id="IPR038416">
    <property type="entry name" value="Ribosom_S30AE_C_sf"/>
</dbReference>
<evidence type="ECO:0000313" key="7">
    <source>
        <dbReference type="Proteomes" id="UP000235739"/>
    </source>
</evidence>
<dbReference type="EMBL" id="PNQX01000001">
    <property type="protein sequence ID" value="PMQ20553.1"/>
    <property type="molecule type" value="Genomic_DNA"/>
</dbReference>
<proteinExistence type="inferred from homology"/>
<comment type="caution">
    <text evidence="5">The sequence shown here is derived from an EMBL/GenBank/DDBJ whole genome shotgun (WGS) entry which is preliminary data.</text>
</comment>
<evidence type="ECO:0000256" key="2">
    <source>
        <dbReference type="HAMAP-Rule" id="MF_00839"/>
    </source>
</evidence>
<dbReference type="InterPro" id="IPR034694">
    <property type="entry name" value="HPF_long/plastid"/>
</dbReference>
<dbReference type="SUPFAM" id="SSF69754">
    <property type="entry name" value="Ribosome binding protein Y (YfiA homologue)"/>
    <property type="match status" value="1"/>
</dbReference>
<dbReference type="Pfam" id="PF16321">
    <property type="entry name" value="Ribosom_S30AE_C"/>
    <property type="match status" value="1"/>
</dbReference>
<dbReference type="Proteomes" id="UP000235739">
    <property type="component" value="Unassembled WGS sequence"/>
</dbReference>
<dbReference type="GO" id="GO:0045900">
    <property type="term" value="P:negative regulation of translational elongation"/>
    <property type="evidence" value="ECO:0007669"/>
    <property type="project" value="TreeGrafter"/>
</dbReference>
<keyword evidence="1 2" id="KW-0810">Translation regulation</keyword>
<evidence type="ECO:0000313" key="6">
    <source>
        <dbReference type="EMBL" id="TFH57756.1"/>
    </source>
</evidence>
<feature type="region of interest" description="Disordered" evidence="3">
    <location>
        <begin position="215"/>
        <end position="236"/>
    </location>
</feature>
<comment type="function">
    <text evidence="2">Required for dimerization of active 70S ribosomes into 100S ribosomes in stationary phase; 100S ribosomes are translationally inactive and sometimes present during exponential growth.</text>
</comment>
<evidence type="ECO:0000256" key="1">
    <source>
        <dbReference type="ARBA" id="ARBA00022845"/>
    </source>
</evidence>
<dbReference type="Gene3D" id="3.30.160.100">
    <property type="entry name" value="Ribosome hibernation promotion factor-like"/>
    <property type="match status" value="1"/>
</dbReference>
<dbReference type="Proteomes" id="UP000297638">
    <property type="component" value="Unassembled WGS sequence"/>
</dbReference>
<dbReference type="Gene3D" id="3.30.505.50">
    <property type="entry name" value="Sigma 54 modulation/S30EA ribosomal protein, C-terminal domain"/>
    <property type="match status" value="1"/>
</dbReference>
<feature type="domain" description="Sigma 54 modulation/S30EA ribosomal protein C-terminal" evidence="4">
    <location>
        <begin position="153"/>
        <end position="207"/>
    </location>
</feature>
<dbReference type="PANTHER" id="PTHR33231">
    <property type="entry name" value="30S RIBOSOMAL PROTEIN"/>
    <property type="match status" value="1"/>
</dbReference>
<dbReference type="PANTHER" id="PTHR33231:SF1">
    <property type="entry name" value="30S RIBOSOMAL PROTEIN"/>
    <property type="match status" value="1"/>
</dbReference>
<dbReference type="InterPro" id="IPR032528">
    <property type="entry name" value="Ribosom_S30AE_C"/>
</dbReference>
<dbReference type="InterPro" id="IPR036567">
    <property type="entry name" value="RHF-like"/>
</dbReference>
<dbReference type="GO" id="GO:0022627">
    <property type="term" value="C:cytosolic small ribosomal subunit"/>
    <property type="evidence" value="ECO:0007669"/>
    <property type="project" value="TreeGrafter"/>
</dbReference>
<dbReference type="InterPro" id="IPR050574">
    <property type="entry name" value="HPF/YfiA_ribosome-assoc"/>
</dbReference>
<gene>
    <name evidence="5" type="primary">raiA</name>
    <name evidence="2" type="synonym">hpf</name>
    <name evidence="5" type="ORF">CIK84_02800</name>
    <name evidence="6" type="ORF">EXY26_07080</name>
</gene>
<dbReference type="CDD" id="cd00552">
    <property type="entry name" value="RaiA"/>
    <property type="match status" value="1"/>
</dbReference>
<comment type="subunit">
    <text evidence="2">Interacts with 100S ribosomes.</text>
</comment>